<keyword evidence="2" id="KW-0472">Membrane</keyword>
<evidence type="ECO:0000256" key="2">
    <source>
        <dbReference type="SAM" id="Phobius"/>
    </source>
</evidence>
<reference evidence="3 4" key="1">
    <citation type="submission" date="2012-11" db="EMBL/GenBank/DDBJ databases">
        <authorList>
            <person name="Huguet-Tapia J.C."/>
            <person name="Durkin A.S."/>
            <person name="Pettis G.S."/>
            <person name="Badger J.H."/>
        </authorList>
    </citation>
    <scope>NUCLEOTIDE SEQUENCE [LARGE SCALE GENOMIC DNA]</scope>
    <source>
        <strain evidence="3 4">91-03</strain>
    </source>
</reference>
<protein>
    <submittedName>
        <fullName evidence="3">Uncharacterized protein</fullName>
    </submittedName>
</protein>
<dbReference type="SUPFAM" id="SSF103473">
    <property type="entry name" value="MFS general substrate transporter"/>
    <property type="match status" value="1"/>
</dbReference>
<organism evidence="3 4">
    <name type="scientific">Streptomyces ipomoeae 91-03</name>
    <dbReference type="NCBI Taxonomy" id="698759"/>
    <lineage>
        <taxon>Bacteria</taxon>
        <taxon>Bacillati</taxon>
        <taxon>Actinomycetota</taxon>
        <taxon>Actinomycetes</taxon>
        <taxon>Kitasatosporales</taxon>
        <taxon>Streptomycetaceae</taxon>
        <taxon>Streptomyces</taxon>
    </lineage>
</organism>
<evidence type="ECO:0000313" key="3">
    <source>
        <dbReference type="EMBL" id="EKX68750.1"/>
    </source>
</evidence>
<feature type="transmembrane region" description="Helical" evidence="2">
    <location>
        <begin position="111"/>
        <end position="131"/>
    </location>
</feature>
<name>L1L7S9_9ACTN</name>
<dbReference type="AlphaFoldDB" id="L1L7S9"/>
<evidence type="ECO:0000256" key="1">
    <source>
        <dbReference type="SAM" id="MobiDB-lite"/>
    </source>
</evidence>
<sequence length="229" mass="23933">MTAPSHVLSGHAAAVAGCVGLAQARRERHGPARPHPYLACDATTDQCGNLGGPTARPVARTGARRQRSPSAWQPPPWAPTRGGDEVLGQVDRFPGQVSHGSDDGWTGPVTLGHLAGGAVMFAVINFTVVILSQDTKIGYGLSAFEASLLYLTPAAIIGVFATPLSGWPANRTGWTLLRAGLGAEALHREPQLPSPVRDITPMGGAAHCRVVLEADPGSGDHLIERLRTL</sequence>
<keyword evidence="4" id="KW-1185">Reference proteome</keyword>
<dbReference type="PATRIC" id="fig|698759.3.peg.703"/>
<gene>
    <name evidence="3" type="ORF">STRIP9103_09394</name>
</gene>
<dbReference type="Proteomes" id="UP000010411">
    <property type="component" value="Unassembled WGS sequence"/>
</dbReference>
<evidence type="ECO:0000313" key="4">
    <source>
        <dbReference type="Proteomes" id="UP000010411"/>
    </source>
</evidence>
<keyword evidence="2" id="KW-0812">Transmembrane</keyword>
<comment type="caution">
    <text evidence="3">The sequence shown here is derived from an EMBL/GenBank/DDBJ whole genome shotgun (WGS) entry which is preliminary data.</text>
</comment>
<accession>L1L7S9</accession>
<proteinExistence type="predicted"/>
<keyword evidence="2" id="KW-1133">Transmembrane helix</keyword>
<feature type="region of interest" description="Disordered" evidence="1">
    <location>
        <begin position="54"/>
        <end position="82"/>
    </location>
</feature>
<dbReference type="InterPro" id="IPR036259">
    <property type="entry name" value="MFS_trans_sf"/>
</dbReference>
<dbReference type="EMBL" id="AEJC01000058">
    <property type="protein sequence ID" value="EKX68750.1"/>
    <property type="molecule type" value="Genomic_DNA"/>
</dbReference>
<feature type="transmembrane region" description="Helical" evidence="2">
    <location>
        <begin position="143"/>
        <end position="164"/>
    </location>
</feature>